<keyword evidence="4" id="KW-1185">Reference proteome</keyword>
<feature type="compositionally biased region" description="Basic residues" evidence="1">
    <location>
        <begin position="298"/>
        <end position="307"/>
    </location>
</feature>
<sequence length="307" mass="34087">MSIAPVQSPPFFASAWNMDVLLPAGPPTRVYVRNGPRGILAIANLPEDATVALLKSALTERLMLKPGRRVVLYSWGRELEDAQLLSSYALPTNAQLDMKVEICHAPHDRGLRRVRITSTAIRTRQLTVNPTVSVLELKHRLHLHLMKADHEWFDHEGTCKRVRGATYLAVASVSADEKQGTAALKLGEELIFPASGGDKKGNVITVRRADKGTQINVLESSVLALDLPPQKQKLLWMGKTMLDQELLWELGVRTDDEIALEFESPTMPQVLQLMRAPAPEKSSKKEKKDKKDSSPGKSPKKSPKKSR</sequence>
<feature type="domain" description="Ubiquitin-like" evidence="2">
    <location>
        <begin position="28"/>
        <end position="101"/>
    </location>
</feature>
<reference evidence="3 4" key="1">
    <citation type="journal article" date="2024" name="Science">
        <title>Giant polyketide synthase enzymes in the biosynthesis of giant marine polyether toxins.</title>
        <authorList>
            <person name="Fallon T.R."/>
            <person name="Shende V.V."/>
            <person name="Wierzbicki I.H."/>
            <person name="Pendleton A.L."/>
            <person name="Watervoot N.F."/>
            <person name="Auber R.P."/>
            <person name="Gonzalez D.J."/>
            <person name="Wisecaver J.H."/>
            <person name="Moore B.S."/>
        </authorList>
    </citation>
    <scope>NUCLEOTIDE SEQUENCE [LARGE SCALE GENOMIC DNA]</scope>
    <source>
        <strain evidence="3 4">12B1</strain>
    </source>
</reference>
<evidence type="ECO:0000259" key="2">
    <source>
        <dbReference type="PROSITE" id="PS50053"/>
    </source>
</evidence>
<dbReference type="PROSITE" id="PS50053">
    <property type="entry name" value="UBIQUITIN_2"/>
    <property type="match status" value="1"/>
</dbReference>
<dbReference type="Proteomes" id="UP001515480">
    <property type="component" value="Unassembled WGS sequence"/>
</dbReference>
<dbReference type="SUPFAM" id="SSF54236">
    <property type="entry name" value="Ubiquitin-like"/>
    <property type="match status" value="1"/>
</dbReference>
<organism evidence="3 4">
    <name type="scientific">Prymnesium parvum</name>
    <name type="common">Toxic golden alga</name>
    <dbReference type="NCBI Taxonomy" id="97485"/>
    <lineage>
        <taxon>Eukaryota</taxon>
        <taxon>Haptista</taxon>
        <taxon>Haptophyta</taxon>
        <taxon>Prymnesiophyceae</taxon>
        <taxon>Prymnesiales</taxon>
        <taxon>Prymnesiaceae</taxon>
        <taxon>Prymnesium</taxon>
    </lineage>
</organism>
<gene>
    <name evidence="3" type="ORF">AB1Y20_013302</name>
</gene>
<proteinExistence type="predicted"/>
<name>A0AB34IMF0_PRYPA</name>
<dbReference type="InterPro" id="IPR029071">
    <property type="entry name" value="Ubiquitin-like_domsf"/>
</dbReference>
<evidence type="ECO:0000256" key="1">
    <source>
        <dbReference type="SAM" id="MobiDB-lite"/>
    </source>
</evidence>
<comment type="caution">
    <text evidence="3">The sequence shown here is derived from an EMBL/GenBank/DDBJ whole genome shotgun (WGS) entry which is preliminary data.</text>
</comment>
<dbReference type="AlphaFoldDB" id="A0AB34IMF0"/>
<accession>A0AB34IMF0</accession>
<feature type="region of interest" description="Disordered" evidence="1">
    <location>
        <begin position="269"/>
        <end position="307"/>
    </location>
</feature>
<protein>
    <recommendedName>
        <fullName evidence="2">Ubiquitin-like domain-containing protein</fullName>
    </recommendedName>
</protein>
<evidence type="ECO:0000313" key="3">
    <source>
        <dbReference type="EMBL" id="KAL1500654.1"/>
    </source>
</evidence>
<dbReference type="CDD" id="cd17039">
    <property type="entry name" value="Ubl_ubiquitin_like"/>
    <property type="match status" value="1"/>
</dbReference>
<dbReference type="InterPro" id="IPR000626">
    <property type="entry name" value="Ubiquitin-like_dom"/>
</dbReference>
<evidence type="ECO:0000313" key="4">
    <source>
        <dbReference type="Proteomes" id="UP001515480"/>
    </source>
</evidence>
<dbReference type="EMBL" id="JBGBPQ010000023">
    <property type="protein sequence ID" value="KAL1500654.1"/>
    <property type="molecule type" value="Genomic_DNA"/>
</dbReference>